<evidence type="ECO:0000259" key="3">
    <source>
        <dbReference type="PROSITE" id="PS51782"/>
    </source>
</evidence>
<dbReference type="Proteomes" id="UP001597506">
    <property type="component" value="Unassembled WGS sequence"/>
</dbReference>
<feature type="domain" description="GH18" evidence="4">
    <location>
        <begin position="106"/>
        <end position="422"/>
    </location>
</feature>
<dbReference type="Gene3D" id="3.10.350.10">
    <property type="entry name" value="LysM domain"/>
    <property type="match status" value="2"/>
</dbReference>
<dbReference type="InterPro" id="IPR041704">
    <property type="entry name" value="CFLE_GH18"/>
</dbReference>
<dbReference type="CDD" id="cd02874">
    <property type="entry name" value="GH18_CFLE_spore_hydrolase"/>
    <property type="match status" value="1"/>
</dbReference>
<dbReference type="PROSITE" id="PS51910">
    <property type="entry name" value="GH18_2"/>
    <property type="match status" value="1"/>
</dbReference>
<dbReference type="InterPro" id="IPR017853">
    <property type="entry name" value="GH"/>
</dbReference>
<dbReference type="SUPFAM" id="SSF54106">
    <property type="entry name" value="LysM domain"/>
    <property type="match status" value="2"/>
</dbReference>
<dbReference type="RefSeq" id="WP_377936878.1">
    <property type="nucleotide sequence ID" value="NZ_JBHUMF010000031.1"/>
</dbReference>
<dbReference type="InterPro" id="IPR029070">
    <property type="entry name" value="Chitinase_insertion_sf"/>
</dbReference>
<evidence type="ECO:0000313" key="6">
    <source>
        <dbReference type="Proteomes" id="UP001597506"/>
    </source>
</evidence>
<proteinExistence type="predicted"/>
<dbReference type="Gene3D" id="3.20.20.80">
    <property type="entry name" value="Glycosidases"/>
    <property type="match status" value="1"/>
</dbReference>
<dbReference type="SMART" id="SM00257">
    <property type="entry name" value="LysM"/>
    <property type="match status" value="2"/>
</dbReference>
<dbReference type="InterPro" id="IPR018392">
    <property type="entry name" value="LysM"/>
</dbReference>
<feature type="domain" description="LysM" evidence="3">
    <location>
        <begin position="54"/>
        <end position="98"/>
    </location>
</feature>
<dbReference type="InterPro" id="IPR011583">
    <property type="entry name" value="Chitinase_II/V-like_cat"/>
</dbReference>
<dbReference type="Pfam" id="PF01476">
    <property type="entry name" value="LysM"/>
    <property type="match status" value="2"/>
</dbReference>
<dbReference type="Gene3D" id="3.10.50.10">
    <property type="match status" value="1"/>
</dbReference>
<evidence type="ECO:0000256" key="2">
    <source>
        <dbReference type="ARBA" id="ARBA00023295"/>
    </source>
</evidence>
<organism evidence="5 6">
    <name type="scientific">Bacillus seohaeanensis</name>
    <dbReference type="NCBI Taxonomy" id="284580"/>
    <lineage>
        <taxon>Bacteria</taxon>
        <taxon>Bacillati</taxon>
        <taxon>Bacillota</taxon>
        <taxon>Bacilli</taxon>
        <taxon>Bacillales</taxon>
        <taxon>Bacillaceae</taxon>
        <taxon>Bacillus</taxon>
    </lineage>
</organism>
<dbReference type="InterPro" id="IPR036779">
    <property type="entry name" value="LysM_dom_sf"/>
</dbReference>
<dbReference type="SUPFAM" id="SSF51445">
    <property type="entry name" value="(Trans)glycosidases"/>
    <property type="match status" value="1"/>
</dbReference>
<evidence type="ECO:0000256" key="1">
    <source>
        <dbReference type="ARBA" id="ARBA00022801"/>
    </source>
</evidence>
<reference evidence="6" key="1">
    <citation type="journal article" date="2019" name="Int. J. Syst. Evol. Microbiol.">
        <title>The Global Catalogue of Microorganisms (GCM) 10K type strain sequencing project: providing services to taxonomists for standard genome sequencing and annotation.</title>
        <authorList>
            <consortium name="The Broad Institute Genomics Platform"/>
            <consortium name="The Broad Institute Genome Sequencing Center for Infectious Disease"/>
            <person name="Wu L."/>
            <person name="Ma J."/>
        </authorList>
    </citation>
    <scope>NUCLEOTIDE SEQUENCE [LARGE SCALE GENOMIC DNA]</scope>
    <source>
        <strain evidence="6">KCTC 3913</strain>
    </source>
</reference>
<feature type="domain" description="LysM" evidence="3">
    <location>
        <begin position="2"/>
        <end position="46"/>
    </location>
</feature>
<evidence type="ECO:0000313" key="5">
    <source>
        <dbReference type="EMBL" id="MFD2682173.1"/>
    </source>
</evidence>
<keyword evidence="6" id="KW-1185">Reference proteome</keyword>
<dbReference type="CDD" id="cd00118">
    <property type="entry name" value="LysM"/>
    <property type="match status" value="2"/>
</dbReference>
<dbReference type="SMART" id="SM00636">
    <property type="entry name" value="Glyco_18"/>
    <property type="match status" value="1"/>
</dbReference>
<evidence type="ECO:0000259" key="4">
    <source>
        <dbReference type="PROSITE" id="PS51910"/>
    </source>
</evidence>
<gene>
    <name evidence="5" type="ORF">ACFSUL_15645</name>
</gene>
<dbReference type="InterPro" id="IPR001223">
    <property type="entry name" value="Glyco_hydro18_cat"/>
</dbReference>
<keyword evidence="1 5" id="KW-0378">Hydrolase</keyword>
<protein>
    <submittedName>
        <fullName evidence="5">Glycoside hydrolase family 18 protein</fullName>
    </submittedName>
</protein>
<dbReference type="Pfam" id="PF00704">
    <property type="entry name" value="Glyco_hydro_18"/>
    <property type="match status" value="1"/>
</dbReference>
<dbReference type="PROSITE" id="PS51782">
    <property type="entry name" value="LYSM"/>
    <property type="match status" value="2"/>
</dbReference>
<dbReference type="PANTHER" id="PTHR46066:SF2">
    <property type="entry name" value="CHITINASE DOMAIN-CONTAINING PROTEIN 1"/>
    <property type="match status" value="1"/>
</dbReference>
<keyword evidence="2" id="KW-0326">Glycosidase</keyword>
<name>A0ABW5RUG6_9BACI</name>
<accession>A0ABW5RUG6</accession>
<sequence>MAIHIVQRGETLWNISQIYGAPVETIRAVNGLPTIDRLTPGLSLYIPDQHLSMRYYKIKAGDTINKLAQQFNTSPFQLYDANPGLNPSQLTVGSVLVIPSPNKNVLKTLGFIVPNPGVSYTSTLEGIANNLTYIAVAAYSFTEEGYVYIQTDDDNILSASKQWDVTPLLMVRNYTDEDFNPELIGNVLKEPVFRRNFIDSLLHFIMEKGYGGVSIDFEFIPPLQRANFVVFLYELKQRLGSLLLHVNVHAKTEDIPSNPIIGAYDYEEIGNVADIVAVMTIDYGYPTGPPNPISPIWWMEQVIRFATSLIDPNKLQVSFPLYGYDWKVPENTTSARSVLNAQNLAIQSGSIIQYDTNAASPFYHYWKAGENHIVWFEDIRSFQEKYKLLDIYNLLGTTYWQISLPFPQNWRFVSENLIISKE</sequence>
<dbReference type="EMBL" id="JBHUMF010000031">
    <property type="protein sequence ID" value="MFD2682173.1"/>
    <property type="molecule type" value="Genomic_DNA"/>
</dbReference>
<dbReference type="GO" id="GO:0016787">
    <property type="term" value="F:hydrolase activity"/>
    <property type="evidence" value="ECO:0007669"/>
    <property type="project" value="UniProtKB-KW"/>
</dbReference>
<dbReference type="PANTHER" id="PTHR46066">
    <property type="entry name" value="CHITINASE DOMAIN-CONTAINING PROTEIN 1 FAMILY MEMBER"/>
    <property type="match status" value="1"/>
</dbReference>
<comment type="caution">
    <text evidence="5">The sequence shown here is derived from an EMBL/GenBank/DDBJ whole genome shotgun (WGS) entry which is preliminary data.</text>
</comment>